<reference evidence="6" key="1">
    <citation type="journal article" date="2017" name="Nat. Ecol. Evol.">
        <title>Genome expansion and lineage-specific genetic innovations in the forest pathogenic fungi Armillaria.</title>
        <authorList>
            <person name="Sipos G."/>
            <person name="Prasanna A.N."/>
            <person name="Walter M.C."/>
            <person name="O'Connor E."/>
            <person name="Balint B."/>
            <person name="Krizsan K."/>
            <person name="Kiss B."/>
            <person name="Hess J."/>
            <person name="Varga T."/>
            <person name="Slot J."/>
            <person name="Riley R."/>
            <person name="Boka B."/>
            <person name="Rigling D."/>
            <person name="Barry K."/>
            <person name="Lee J."/>
            <person name="Mihaltcheva S."/>
            <person name="LaButti K."/>
            <person name="Lipzen A."/>
            <person name="Waldron R."/>
            <person name="Moloney N.M."/>
            <person name="Sperisen C."/>
            <person name="Kredics L."/>
            <person name="Vagvoelgyi C."/>
            <person name="Patrignani A."/>
            <person name="Fitzpatrick D."/>
            <person name="Nagy I."/>
            <person name="Doyle S."/>
            <person name="Anderson J.B."/>
            <person name="Grigoriev I.V."/>
            <person name="Gueldener U."/>
            <person name="Muensterkoetter M."/>
            <person name="Nagy L.G."/>
        </authorList>
    </citation>
    <scope>NUCLEOTIDE SEQUENCE [LARGE SCALE GENOMIC DNA]</scope>
    <source>
        <strain evidence="6">C18/9</strain>
    </source>
</reference>
<keyword evidence="3" id="KW-0645">Protease</keyword>
<sequence length="458" mass="50996">MSILGNTLFKVQTRVVPFFERLDNSDLVLAVLLMLATLLLLRKISSSGERFYNRLRMALPSEDSSMPSSFRDCLSIGDSDQSEIEEIGRLEEDEQALAKLYGLDGVDSVEVFYEAKARALSGKDDHSVEAYEKLHRLYHLRLKFAGVQRMQSLRLKPSPGHQSPGHRLDASRFWAVLIGIDAYKTSPLRGCVSDALTMESYLVKDLGVPKGRIQRLLGPTENRSLNDFSVPSRANIVSSLHSLVNNPEIEKGDNIIIYFSGHGSCYSPSDLDHNAGAGSIEALCPMDREDLDANDVLIPDISDREINCILKEISRSKGHHITFILDCCHSGSVTRGIDESGIRTIRPLPRASLKSMLNTAEEMMKSFAGYHSILAEDWCPDMTSHVVLAACKEYQFAREVKGKDGFNGFFTQALLRTLRSNDLTGQSTYIDLIRALPCATYQSPVVAGKHKDACLWYQ</sequence>
<evidence type="ECO:0000259" key="4">
    <source>
        <dbReference type="Pfam" id="PF00656"/>
    </source>
</evidence>
<dbReference type="STRING" id="47428.A0A284QRQ4"/>
<evidence type="ECO:0000256" key="2">
    <source>
        <dbReference type="ARBA" id="ARBA00022703"/>
    </source>
</evidence>
<dbReference type="AlphaFoldDB" id="A0A284QRQ4"/>
<organism evidence="5 6">
    <name type="scientific">Armillaria ostoyae</name>
    <name type="common">Armillaria root rot fungus</name>
    <dbReference type="NCBI Taxonomy" id="47428"/>
    <lineage>
        <taxon>Eukaryota</taxon>
        <taxon>Fungi</taxon>
        <taxon>Dikarya</taxon>
        <taxon>Basidiomycota</taxon>
        <taxon>Agaricomycotina</taxon>
        <taxon>Agaricomycetes</taxon>
        <taxon>Agaricomycetidae</taxon>
        <taxon>Agaricales</taxon>
        <taxon>Marasmiineae</taxon>
        <taxon>Physalacriaceae</taxon>
        <taxon>Armillaria</taxon>
    </lineage>
</organism>
<dbReference type="OrthoDB" id="10255174at2759"/>
<keyword evidence="3" id="KW-0378">Hydrolase</keyword>
<dbReference type="Pfam" id="PF00656">
    <property type="entry name" value="Peptidase_C14"/>
    <property type="match status" value="1"/>
</dbReference>
<dbReference type="GO" id="GO:0006508">
    <property type="term" value="P:proteolysis"/>
    <property type="evidence" value="ECO:0007669"/>
    <property type="project" value="InterPro"/>
</dbReference>
<dbReference type="PANTHER" id="PTHR48104">
    <property type="entry name" value="METACASPASE-4"/>
    <property type="match status" value="1"/>
</dbReference>
<dbReference type="SUPFAM" id="SSF52129">
    <property type="entry name" value="Caspase-like"/>
    <property type="match status" value="1"/>
</dbReference>
<keyword evidence="6" id="KW-1185">Reference proteome</keyword>
<evidence type="ECO:0000256" key="1">
    <source>
        <dbReference type="ARBA" id="ARBA00009005"/>
    </source>
</evidence>
<accession>A0A284QRQ4</accession>
<dbReference type="GO" id="GO:0004197">
    <property type="term" value="F:cysteine-type endopeptidase activity"/>
    <property type="evidence" value="ECO:0007669"/>
    <property type="project" value="InterPro"/>
</dbReference>
<dbReference type="Gene3D" id="3.40.50.1460">
    <property type="match status" value="1"/>
</dbReference>
<comment type="similarity">
    <text evidence="1">Belongs to the peptidase C14B family.</text>
</comment>
<dbReference type="Proteomes" id="UP000219338">
    <property type="component" value="Unassembled WGS sequence"/>
</dbReference>
<dbReference type="InterPro" id="IPR011600">
    <property type="entry name" value="Pept_C14_caspase"/>
</dbReference>
<keyword evidence="3" id="KW-0788">Thiol protease</keyword>
<gene>
    <name evidence="5" type="ORF">ARMOST_02366</name>
</gene>
<evidence type="ECO:0000313" key="6">
    <source>
        <dbReference type="Proteomes" id="UP000219338"/>
    </source>
</evidence>
<proteinExistence type="inferred from homology"/>
<dbReference type="EMBL" id="FUEG01000001">
    <property type="protein sequence ID" value="SJK99081.1"/>
    <property type="molecule type" value="Genomic_DNA"/>
</dbReference>
<dbReference type="GO" id="GO:0005737">
    <property type="term" value="C:cytoplasm"/>
    <property type="evidence" value="ECO:0007669"/>
    <property type="project" value="TreeGrafter"/>
</dbReference>
<dbReference type="InterPro" id="IPR029030">
    <property type="entry name" value="Caspase-like_dom_sf"/>
</dbReference>
<dbReference type="InterPro" id="IPR050452">
    <property type="entry name" value="Metacaspase"/>
</dbReference>
<protein>
    <recommendedName>
        <fullName evidence="4">Peptidase C14 caspase domain-containing protein</fullName>
    </recommendedName>
</protein>
<dbReference type="PANTHER" id="PTHR48104:SF30">
    <property type="entry name" value="METACASPASE-1"/>
    <property type="match status" value="1"/>
</dbReference>
<keyword evidence="2" id="KW-0053">Apoptosis</keyword>
<dbReference type="GO" id="GO:0006915">
    <property type="term" value="P:apoptotic process"/>
    <property type="evidence" value="ECO:0007669"/>
    <property type="project" value="UniProtKB-KW"/>
</dbReference>
<evidence type="ECO:0000313" key="5">
    <source>
        <dbReference type="EMBL" id="SJK99081.1"/>
    </source>
</evidence>
<name>A0A284QRQ4_ARMOS</name>
<evidence type="ECO:0000256" key="3">
    <source>
        <dbReference type="ARBA" id="ARBA00022807"/>
    </source>
</evidence>
<feature type="domain" description="Peptidase C14 caspase" evidence="4">
    <location>
        <begin position="174"/>
        <end position="423"/>
    </location>
</feature>
<dbReference type="OMA" id="CPIDRED"/>